<organism evidence="3 4">
    <name type="scientific">Skeletonema marinoi</name>
    <dbReference type="NCBI Taxonomy" id="267567"/>
    <lineage>
        <taxon>Eukaryota</taxon>
        <taxon>Sar</taxon>
        <taxon>Stramenopiles</taxon>
        <taxon>Ochrophyta</taxon>
        <taxon>Bacillariophyta</taxon>
        <taxon>Coscinodiscophyceae</taxon>
        <taxon>Thalassiosirophycidae</taxon>
        <taxon>Thalassiosirales</taxon>
        <taxon>Skeletonemataceae</taxon>
        <taxon>Skeletonema</taxon>
        <taxon>Skeletonema marinoi-dohrnii complex</taxon>
    </lineage>
</organism>
<evidence type="ECO:0000313" key="4">
    <source>
        <dbReference type="Proteomes" id="UP001224775"/>
    </source>
</evidence>
<proteinExistence type="predicted"/>
<feature type="region of interest" description="Disordered" evidence="1">
    <location>
        <begin position="141"/>
        <end position="197"/>
    </location>
</feature>
<accession>A0AAD9DC00</accession>
<sequence length="491" mass="53647">MWSNGNETNEHGESVLLLQPVSGKRRGKKTTSASSSHVGGLPVYHDDEHQSINDNGLKSTNPKCTRCKTQMYLLLQLHAPLDDLDRTLYVFGCNNPSCHLLEECTTLNGVGDKSVKTRFCANFGGTLGGALRCFRSQQQQQSNNLPPVEEKPLEAKVATPQSLVDNDWGMDDDSGGWGDTDDGDDWGDSGGNDKAEDTISMNDLEAMLTNCEMQSNQATASPSKASGTQVKSNQRVQEKQRDISVPSFAHHDLDMINEPAGKTQNDSSDDENDDDDLVANVESSKVDSMLSRYLDMEDDEEIIAVLKGGPNTTNNTCGGGNGGGGEKYERLKPEEKAFMLFSKRLRRAPEQVCRYAYGGEPLWSIPLPPPKIDGRSKKQKPKKNTKGITAPFPSIPKCACGSERVFEFQLLPCLLHVLDVDAANSNSDDGNDITDLTSVGGMNWGSIAVYSCPQSCDESREEFLIVQESGEDVGTKQKSEPMSEEDDDNNE</sequence>
<feature type="region of interest" description="Disordered" evidence="1">
    <location>
        <begin position="368"/>
        <end position="388"/>
    </location>
</feature>
<evidence type="ECO:0000259" key="2">
    <source>
        <dbReference type="Pfam" id="PF04194"/>
    </source>
</evidence>
<feature type="compositionally biased region" description="Acidic residues" evidence="1">
    <location>
        <begin position="482"/>
        <end position="491"/>
    </location>
</feature>
<feature type="compositionally biased region" description="Acidic residues" evidence="1">
    <location>
        <begin position="267"/>
        <end position="276"/>
    </location>
</feature>
<dbReference type="InterPro" id="IPR007320">
    <property type="entry name" value="PDCD2_C"/>
</dbReference>
<dbReference type="PANTHER" id="PTHR46421">
    <property type="entry name" value="PROGRAMMED CELL DEATH PROTEIN 2-LIKE"/>
    <property type="match status" value="1"/>
</dbReference>
<reference evidence="3" key="1">
    <citation type="submission" date="2023-06" db="EMBL/GenBank/DDBJ databases">
        <title>Survivors Of The Sea: Transcriptome response of Skeletonema marinoi to long-term dormancy.</title>
        <authorList>
            <person name="Pinder M.I.M."/>
            <person name="Kourtchenko O."/>
            <person name="Robertson E.K."/>
            <person name="Larsson T."/>
            <person name="Maumus F."/>
            <person name="Osuna-Cruz C.M."/>
            <person name="Vancaester E."/>
            <person name="Stenow R."/>
            <person name="Vandepoele K."/>
            <person name="Ploug H."/>
            <person name="Bruchert V."/>
            <person name="Godhe A."/>
            <person name="Topel M."/>
        </authorList>
    </citation>
    <scope>NUCLEOTIDE SEQUENCE</scope>
    <source>
        <strain evidence="3">R05AC</strain>
    </source>
</reference>
<protein>
    <submittedName>
        <fullName evidence="3">Programmed cell death protein 2 domain-containing protein</fullName>
    </submittedName>
</protein>
<keyword evidence="4" id="KW-1185">Reference proteome</keyword>
<feature type="region of interest" description="Disordered" evidence="1">
    <location>
        <begin position="1"/>
        <end position="57"/>
    </location>
</feature>
<dbReference type="Pfam" id="PF04194">
    <property type="entry name" value="PDCD2_C"/>
    <property type="match status" value="1"/>
</dbReference>
<comment type="caution">
    <text evidence="3">The sequence shown here is derived from an EMBL/GenBank/DDBJ whole genome shotgun (WGS) entry which is preliminary data.</text>
</comment>
<feature type="region of interest" description="Disordered" evidence="1">
    <location>
        <begin position="257"/>
        <end position="276"/>
    </location>
</feature>
<feature type="region of interest" description="Disordered" evidence="1">
    <location>
        <begin position="214"/>
        <end position="243"/>
    </location>
</feature>
<dbReference type="PANTHER" id="PTHR46421:SF1">
    <property type="entry name" value="PROGRAMMED CELL DEATH PROTEIN 2-LIKE"/>
    <property type="match status" value="1"/>
</dbReference>
<name>A0AAD9DC00_9STRA</name>
<dbReference type="GO" id="GO:0005737">
    <property type="term" value="C:cytoplasm"/>
    <property type="evidence" value="ECO:0007669"/>
    <property type="project" value="InterPro"/>
</dbReference>
<gene>
    <name evidence="3" type="ORF">QTG54_007365</name>
</gene>
<dbReference type="InterPro" id="IPR052815">
    <property type="entry name" value="PDCD2-like_regulator"/>
</dbReference>
<dbReference type="AlphaFoldDB" id="A0AAD9DC00"/>
<dbReference type="Proteomes" id="UP001224775">
    <property type="component" value="Unassembled WGS sequence"/>
</dbReference>
<feature type="compositionally biased region" description="Polar residues" evidence="1">
    <location>
        <begin position="214"/>
        <end position="235"/>
    </location>
</feature>
<feature type="compositionally biased region" description="Acidic residues" evidence="1">
    <location>
        <begin position="168"/>
        <end position="187"/>
    </location>
</feature>
<evidence type="ECO:0000256" key="1">
    <source>
        <dbReference type="SAM" id="MobiDB-lite"/>
    </source>
</evidence>
<dbReference type="EMBL" id="JATAAI010000012">
    <property type="protein sequence ID" value="KAK1741792.1"/>
    <property type="molecule type" value="Genomic_DNA"/>
</dbReference>
<feature type="domain" description="Programmed cell death protein 2 C-terminal" evidence="2">
    <location>
        <begin position="336"/>
        <end position="467"/>
    </location>
</feature>
<evidence type="ECO:0000313" key="3">
    <source>
        <dbReference type="EMBL" id="KAK1741792.1"/>
    </source>
</evidence>
<feature type="region of interest" description="Disordered" evidence="1">
    <location>
        <begin position="465"/>
        <end position="491"/>
    </location>
</feature>